<dbReference type="Gene3D" id="3.40.525.10">
    <property type="entry name" value="CRAL-TRIO lipid binding domain"/>
    <property type="match status" value="1"/>
</dbReference>
<dbReference type="InterPro" id="IPR001251">
    <property type="entry name" value="CRAL-TRIO_dom"/>
</dbReference>
<dbReference type="PANTHER" id="PTHR46590">
    <property type="entry name" value="PHOSPHATIDYLINOSITOL TRANSFER PROTEIN CSR1-RELATED"/>
    <property type="match status" value="1"/>
</dbReference>
<dbReference type="SUPFAM" id="SSF46938">
    <property type="entry name" value="CRAL/TRIO N-terminal domain"/>
    <property type="match status" value="1"/>
</dbReference>
<name>A0A9P6J1R3_9FUNG</name>
<reference evidence="2" key="1">
    <citation type="journal article" date="2020" name="Fungal Divers.">
        <title>Resolving the Mortierellaceae phylogeny through synthesis of multi-gene phylogenetics and phylogenomics.</title>
        <authorList>
            <person name="Vandepol N."/>
            <person name="Liber J."/>
            <person name="Desiro A."/>
            <person name="Na H."/>
            <person name="Kennedy M."/>
            <person name="Barry K."/>
            <person name="Grigoriev I.V."/>
            <person name="Miller A.N."/>
            <person name="O'Donnell K."/>
            <person name="Stajich J.E."/>
            <person name="Bonito G."/>
        </authorList>
    </citation>
    <scope>NUCLEOTIDE SEQUENCE</scope>
    <source>
        <strain evidence="2">MES-2147</strain>
    </source>
</reference>
<dbReference type="InterPro" id="IPR036865">
    <property type="entry name" value="CRAL-TRIO_dom_sf"/>
</dbReference>
<keyword evidence="3" id="KW-1185">Reference proteome</keyword>
<comment type="caution">
    <text evidence="2">The sequence shown here is derived from an EMBL/GenBank/DDBJ whole genome shotgun (WGS) entry which is preliminary data.</text>
</comment>
<dbReference type="CDD" id="cd00170">
    <property type="entry name" value="SEC14"/>
    <property type="match status" value="1"/>
</dbReference>
<dbReference type="EMBL" id="JAAAHW010006612">
    <property type="protein sequence ID" value="KAF9957611.1"/>
    <property type="molecule type" value="Genomic_DNA"/>
</dbReference>
<dbReference type="Proteomes" id="UP000749646">
    <property type="component" value="Unassembled WGS sequence"/>
</dbReference>
<dbReference type="SMART" id="SM00516">
    <property type="entry name" value="SEC14"/>
    <property type="match status" value="1"/>
</dbReference>
<organism evidence="2 3">
    <name type="scientific">Modicella reniformis</name>
    <dbReference type="NCBI Taxonomy" id="1440133"/>
    <lineage>
        <taxon>Eukaryota</taxon>
        <taxon>Fungi</taxon>
        <taxon>Fungi incertae sedis</taxon>
        <taxon>Mucoromycota</taxon>
        <taxon>Mortierellomycotina</taxon>
        <taxon>Mortierellomycetes</taxon>
        <taxon>Mortierellales</taxon>
        <taxon>Mortierellaceae</taxon>
        <taxon>Modicella</taxon>
    </lineage>
</organism>
<dbReference type="PANTHER" id="PTHR46590:SF1">
    <property type="entry name" value="PHOSPHATIDYLINOSITOL TRANSFER PROTEIN CSR1"/>
    <property type="match status" value="1"/>
</dbReference>
<protein>
    <recommendedName>
        <fullName evidence="1">CRAL-TRIO domain-containing protein</fullName>
    </recommendedName>
</protein>
<proteinExistence type="predicted"/>
<dbReference type="InterPro" id="IPR036273">
    <property type="entry name" value="CRAL/TRIO_N_dom_sf"/>
</dbReference>
<dbReference type="Pfam" id="PF00650">
    <property type="entry name" value="CRAL_TRIO"/>
    <property type="match status" value="1"/>
</dbReference>
<dbReference type="OrthoDB" id="43460at2759"/>
<accession>A0A9P6J1R3</accession>
<evidence type="ECO:0000259" key="1">
    <source>
        <dbReference type="PROSITE" id="PS50191"/>
    </source>
</evidence>
<dbReference type="PROSITE" id="PS50191">
    <property type="entry name" value="CRAL_TRIO"/>
    <property type="match status" value="1"/>
</dbReference>
<dbReference type="Pfam" id="PF03765">
    <property type="entry name" value="CRAL_TRIO_N"/>
    <property type="match status" value="1"/>
</dbReference>
<evidence type="ECO:0000313" key="2">
    <source>
        <dbReference type="EMBL" id="KAF9957611.1"/>
    </source>
</evidence>
<gene>
    <name evidence="2" type="ORF">BGZ65_001957</name>
</gene>
<dbReference type="SUPFAM" id="SSF52087">
    <property type="entry name" value="CRAL/TRIO domain"/>
    <property type="match status" value="1"/>
</dbReference>
<dbReference type="AlphaFoldDB" id="A0A9P6J1R3"/>
<feature type="domain" description="CRAL-TRIO" evidence="1">
    <location>
        <begin position="122"/>
        <end position="279"/>
    </location>
</feature>
<dbReference type="InterPro" id="IPR052432">
    <property type="entry name" value="PITP/CRAL-TRIO"/>
</dbReference>
<dbReference type="InterPro" id="IPR011074">
    <property type="entry name" value="CRAL/TRIO_N_dom"/>
</dbReference>
<evidence type="ECO:0000313" key="3">
    <source>
        <dbReference type="Proteomes" id="UP000749646"/>
    </source>
</evidence>
<dbReference type="SMART" id="SM01100">
    <property type="entry name" value="CRAL_TRIO_N"/>
    <property type="match status" value="1"/>
</dbReference>
<sequence length="383" mass="44044">MAKTDIPTPPGTGLVGKLIPEQKEFLKQMWAEIFRLIDASDSNAPVADLLAVPSAAAETASVKSKTSTIKKNSLLLRFLRARKWNVTNGLNMILKAFKWRLEDDIEEVKAKNEDELDAKYRGFKLQMELGKSFVHGTDKVGRPIVYIPVRLHKPSDQDPKALERFTIYVMEMGRLMIQPPVETACLVFDMTGFSLANMDYAFVKFLVQCFEAYYPESLGVLLIHKAPLVFWGVWKIIEPWLDPVVASKIRFTRSDKEILESIDAEHLPIKYDVGKDQYEYKYIPAVAGENDCMKDTETKERLTEEWMAILWKYEALTREWIACKKTEGSRSEEVIEAERMALAKDLRVAYFKLDPYIRARSLYHRTDQPVLHADGTATWTYKN</sequence>